<keyword evidence="4 6" id="KW-0720">Serine protease</keyword>
<dbReference type="PIRSF" id="PIRSF037894">
    <property type="entry name" value="Subtilisin_rel_CspABC"/>
    <property type="match status" value="1"/>
</dbReference>
<dbReference type="InterPro" id="IPR022398">
    <property type="entry name" value="Peptidase_S8_His-AS"/>
</dbReference>
<dbReference type="InterPro" id="IPR017310">
    <property type="entry name" value="Pept_S8A_subtilisin_clostridia"/>
</dbReference>
<comment type="similarity">
    <text evidence="1 6">Belongs to the peptidase S8 family.</text>
</comment>
<dbReference type="EMBL" id="DXGH01000041">
    <property type="protein sequence ID" value="HIW81427.1"/>
    <property type="molecule type" value="Genomic_DNA"/>
</dbReference>
<dbReference type="Gene3D" id="2.60.120.1290">
    <property type="match status" value="1"/>
</dbReference>
<evidence type="ECO:0000256" key="6">
    <source>
        <dbReference type="PROSITE-ProRule" id="PRU01240"/>
    </source>
</evidence>
<dbReference type="PANTHER" id="PTHR43806:SF11">
    <property type="entry name" value="CEREVISIN-RELATED"/>
    <property type="match status" value="1"/>
</dbReference>
<dbReference type="PROSITE" id="PS51892">
    <property type="entry name" value="SUBTILASE"/>
    <property type="match status" value="1"/>
</dbReference>
<keyword evidence="2 6" id="KW-0645">Protease</keyword>
<dbReference type="Pfam" id="PF18425">
    <property type="entry name" value="CspB_prodomain"/>
    <property type="match status" value="1"/>
</dbReference>
<accession>A0A9D1R7C9</accession>
<reference evidence="9" key="1">
    <citation type="journal article" date="2021" name="PeerJ">
        <title>Extensive microbial diversity within the chicken gut microbiome revealed by metagenomics and culture.</title>
        <authorList>
            <person name="Gilroy R."/>
            <person name="Ravi A."/>
            <person name="Getino M."/>
            <person name="Pursley I."/>
            <person name="Horton D.L."/>
            <person name="Alikhan N.F."/>
            <person name="Baker D."/>
            <person name="Gharbi K."/>
            <person name="Hall N."/>
            <person name="Watson M."/>
            <person name="Adriaenssens E.M."/>
            <person name="Foster-Nyarko E."/>
            <person name="Jarju S."/>
            <person name="Secka A."/>
            <person name="Antonio M."/>
            <person name="Oren A."/>
            <person name="Chaudhuri R.R."/>
            <person name="La Ragione R."/>
            <person name="Hildebrand F."/>
            <person name="Pallen M.J."/>
        </authorList>
    </citation>
    <scope>NUCLEOTIDE SEQUENCE</scope>
    <source>
        <strain evidence="9">CHK195-6426</strain>
    </source>
</reference>
<dbReference type="Gene3D" id="3.30.70.2980">
    <property type="match status" value="1"/>
</dbReference>
<dbReference type="GO" id="GO:0006508">
    <property type="term" value="P:proteolysis"/>
    <property type="evidence" value="ECO:0007669"/>
    <property type="project" value="UniProtKB-KW"/>
</dbReference>
<comment type="caution">
    <text evidence="9">The sequence shown here is derived from an EMBL/GenBank/DDBJ whole genome shotgun (WGS) entry which is preliminary data.</text>
</comment>
<dbReference type="InterPro" id="IPR034045">
    <property type="entry name" value="Pep_S8_CspA-like"/>
</dbReference>
<dbReference type="GO" id="GO:0004252">
    <property type="term" value="F:serine-type endopeptidase activity"/>
    <property type="evidence" value="ECO:0007669"/>
    <property type="project" value="UniProtKB-UniRule"/>
</dbReference>
<evidence type="ECO:0000259" key="8">
    <source>
        <dbReference type="Pfam" id="PF18425"/>
    </source>
</evidence>
<dbReference type="Pfam" id="PF00082">
    <property type="entry name" value="Peptidase_S8"/>
    <property type="match status" value="2"/>
</dbReference>
<evidence type="ECO:0000256" key="5">
    <source>
        <dbReference type="PIRSR" id="PIRSR615500-1"/>
    </source>
</evidence>
<reference evidence="9" key="2">
    <citation type="submission" date="2021-04" db="EMBL/GenBank/DDBJ databases">
        <authorList>
            <person name="Gilroy R."/>
        </authorList>
    </citation>
    <scope>NUCLEOTIDE SEQUENCE</scope>
    <source>
        <strain evidence="9">CHK195-6426</strain>
    </source>
</reference>
<feature type="domain" description="Csp protease B prodomain" evidence="8">
    <location>
        <begin position="3"/>
        <end position="90"/>
    </location>
</feature>
<dbReference type="Proteomes" id="UP000824265">
    <property type="component" value="Unassembled WGS sequence"/>
</dbReference>
<dbReference type="PANTHER" id="PTHR43806">
    <property type="entry name" value="PEPTIDASE S8"/>
    <property type="match status" value="1"/>
</dbReference>
<keyword evidence="3 6" id="KW-0378">Hydrolase</keyword>
<evidence type="ECO:0000256" key="2">
    <source>
        <dbReference type="ARBA" id="ARBA00022670"/>
    </source>
</evidence>
<dbReference type="InterPro" id="IPR036852">
    <property type="entry name" value="Peptidase_S8/S53_dom_sf"/>
</dbReference>
<dbReference type="InterPro" id="IPR000209">
    <property type="entry name" value="Peptidase_S8/S53_dom"/>
</dbReference>
<dbReference type="AlphaFoldDB" id="A0A9D1R7C9"/>
<organism evidence="9 10">
    <name type="scientific">Candidatus Acetatifactor stercoripullorum</name>
    <dbReference type="NCBI Taxonomy" id="2838414"/>
    <lineage>
        <taxon>Bacteria</taxon>
        <taxon>Bacillati</taxon>
        <taxon>Bacillota</taxon>
        <taxon>Clostridia</taxon>
        <taxon>Lachnospirales</taxon>
        <taxon>Lachnospiraceae</taxon>
        <taxon>Acetatifactor</taxon>
    </lineage>
</organism>
<dbReference type="InterPro" id="IPR050131">
    <property type="entry name" value="Peptidase_S8_subtilisin-like"/>
</dbReference>
<evidence type="ECO:0000313" key="9">
    <source>
        <dbReference type="EMBL" id="HIW81427.1"/>
    </source>
</evidence>
<feature type="domain" description="Peptidase S8/S53" evidence="7">
    <location>
        <begin position="443"/>
        <end position="577"/>
    </location>
</feature>
<evidence type="ECO:0000259" key="7">
    <source>
        <dbReference type="Pfam" id="PF00082"/>
    </source>
</evidence>
<feature type="domain" description="Peptidase S8/S53" evidence="7">
    <location>
        <begin position="117"/>
        <end position="353"/>
    </location>
</feature>
<proteinExistence type="inferred from homology"/>
<feature type="active site" description="Charge relay system" evidence="5 6">
    <location>
        <position position="521"/>
    </location>
</feature>
<evidence type="ECO:0000256" key="3">
    <source>
        <dbReference type="ARBA" id="ARBA00022801"/>
    </source>
</evidence>
<gene>
    <name evidence="9" type="ORF">H9742_07915</name>
</gene>
<evidence type="ECO:0000256" key="4">
    <source>
        <dbReference type="ARBA" id="ARBA00022825"/>
    </source>
</evidence>
<name>A0A9D1R7C9_9FIRM</name>
<dbReference type="PRINTS" id="PR00723">
    <property type="entry name" value="SUBTILISIN"/>
</dbReference>
<dbReference type="PROSITE" id="PS00137">
    <property type="entry name" value="SUBTILASE_HIS"/>
    <property type="match status" value="1"/>
</dbReference>
<dbReference type="Gene3D" id="3.40.50.200">
    <property type="entry name" value="Peptidase S8/S53 domain"/>
    <property type="match status" value="1"/>
</dbReference>
<sequence>MNQKLEDILNLALETPQEIREQTETLNVGFDGESRTWELIVKYHGSLERLAGLGVKVEYLIAGYAILTVPEGLVDMVADVEEIEYVEKPKRYFYAVSAPADGSCLPRATLQEPFLTGRGVLIAVLDSGIAYERKDFRKENGDTRIRFLWDQTLMPGEAGAPPEGFSMGVEFDQERINRALRETGEGERYALVPSRDVNGHGTAVAGIAAGSAILEQAYKGVSPEAELLVVKLGAPNELGFPRTTEIMRGVTYALRKAILLGMPLVINLSFGNSYGAHDGSSLMERFLDNAAEIGRTVICVGSGNEGSSRGHVSGNVEQETAVELAVGAYETALNIQLWKHYSDRYRIRLRSPGGREQELPEVVEAGKYTLQMEQTRILVYMGEPTPYAVAQEIYLDMIPLAGPYINSGIWTILIEPVKVVTGQYYLYLPSSAIRNESTGFYRAAPQVTLTIPSTAAKVITVGAYDSTYDTYADFSGRGYVDRRRTIGVVTAGLTKPDLAAPGVGILAPDIYGGYTPFTGTSFAAPIVSGSAALLMEWGIVRGNDAFLYGEKVKAYLRSGARPVRGEAEYPNDRVGFGALCLADSLPV</sequence>
<dbReference type="CDD" id="cd07478">
    <property type="entry name" value="Peptidases_S8_CspA-like"/>
    <property type="match status" value="1"/>
</dbReference>
<evidence type="ECO:0000256" key="1">
    <source>
        <dbReference type="ARBA" id="ARBA00011073"/>
    </source>
</evidence>
<protein>
    <submittedName>
        <fullName evidence="9">S8 family serine peptidase</fullName>
    </submittedName>
</protein>
<feature type="active site" description="Charge relay system" evidence="5 6">
    <location>
        <position position="126"/>
    </location>
</feature>
<dbReference type="InterPro" id="IPR015500">
    <property type="entry name" value="Peptidase_S8_subtilisin-rel"/>
</dbReference>
<feature type="active site" description="Charge relay system" evidence="5 6">
    <location>
        <position position="200"/>
    </location>
</feature>
<dbReference type="PROSITE" id="PS00138">
    <property type="entry name" value="SUBTILASE_SER"/>
    <property type="match status" value="1"/>
</dbReference>
<dbReference type="InterPro" id="IPR023828">
    <property type="entry name" value="Peptidase_S8_Ser-AS"/>
</dbReference>
<dbReference type="InterPro" id="IPR041365">
    <property type="entry name" value="CspB_prodomain"/>
</dbReference>
<dbReference type="SUPFAM" id="SSF52743">
    <property type="entry name" value="Subtilisin-like"/>
    <property type="match status" value="1"/>
</dbReference>
<evidence type="ECO:0000313" key="10">
    <source>
        <dbReference type="Proteomes" id="UP000824265"/>
    </source>
</evidence>